<proteinExistence type="inferred from homology"/>
<evidence type="ECO:0000313" key="6">
    <source>
        <dbReference type="EMBL" id="RPB29281.1"/>
    </source>
</evidence>
<gene>
    <name evidence="6" type="ORF">L211DRAFT_743526</name>
</gene>
<dbReference type="Pfam" id="PF06140">
    <property type="entry name" value="Ifi-6-16"/>
    <property type="match status" value="1"/>
</dbReference>
<dbReference type="InterPro" id="IPR038213">
    <property type="entry name" value="IFI6/IFI27-like_sf"/>
</dbReference>
<dbReference type="EMBL" id="ML121528">
    <property type="protein sequence ID" value="RPB29281.1"/>
    <property type="molecule type" value="Genomic_DNA"/>
</dbReference>
<evidence type="ECO:0000256" key="4">
    <source>
        <dbReference type="ARBA" id="ARBA00022989"/>
    </source>
</evidence>
<feature type="non-terminal residue" evidence="6">
    <location>
        <position position="69"/>
    </location>
</feature>
<dbReference type="InterPro" id="IPR009311">
    <property type="entry name" value="IFI6/IFI27-like"/>
</dbReference>
<dbReference type="InParanoid" id="A0A3N4MAQ1"/>
<accession>A0A3N4MAQ1</accession>
<name>A0A3N4MAQ1_9PEZI</name>
<evidence type="ECO:0000256" key="2">
    <source>
        <dbReference type="ARBA" id="ARBA00007262"/>
    </source>
</evidence>
<keyword evidence="4" id="KW-1133">Transmembrane helix</keyword>
<dbReference type="Proteomes" id="UP000267821">
    <property type="component" value="Unassembled WGS sequence"/>
</dbReference>
<evidence type="ECO:0000313" key="7">
    <source>
        <dbReference type="Proteomes" id="UP000267821"/>
    </source>
</evidence>
<keyword evidence="5" id="KW-0472">Membrane</keyword>
<dbReference type="AlphaFoldDB" id="A0A3N4MAQ1"/>
<protein>
    <submittedName>
        <fullName evidence="6">Uncharacterized protein</fullName>
    </submittedName>
</protein>
<evidence type="ECO:0000256" key="3">
    <source>
        <dbReference type="ARBA" id="ARBA00022692"/>
    </source>
</evidence>
<reference evidence="6 7" key="1">
    <citation type="journal article" date="2018" name="Nat. Ecol. Evol.">
        <title>Pezizomycetes genomes reveal the molecular basis of ectomycorrhizal truffle lifestyle.</title>
        <authorList>
            <person name="Murat C."/>
            <person name="Payen T."/>
            <person name="Noel B."/>
            <person name="Kuo A."/>
            <person name="Morin E."/>
            <person name="Chen J."/>
            <person name="Kohler A."/>
            <person name="Krizsan K."/>
            <person name="Balestrini R."/>
            <person name="Da Silva C."/>
            <person name="Montanini B."/>
            <person name="Hainaut M."/>
            <person name="Levati E."/>
            <person name="Barry K.W."/>
            <person name="Belfiori B."/>
            <person name="Cichocki N."/>
            <person name="Clum A."/>
            <person name="Dockter R.B."/>
            <person name="Fauchery L."/>
            <person name="Guy J."/>
            <person name="Iotti M."/>
            <person name="Le Tacon F."/>
            <person name="Lindquist E.A."/>
            <person name="Lipzen A."/>
            <person name="Malagnac F."/>
            <person name="Mello A."/>
            <person name="Molinier V."/>
            <person name="Miyauchi S."/>
            <person name="Poulain J."/>
            <person name="Riccioni C."/>
            <person name="Rubini A."/>
            <person name="Sitrit Y."/>
            <person name="Splivallo R."/>
            <person name="Traeger S."/>
            <person name="Wang M."/>
            <person name="Zifcakova L."/>
            <person name="Wipf D."/>
            <person name="Zambonelli A."/>
            <person name="Paolocci F."/>
            <person name="Nowrousian M."/>
            <person name="Ottonello S."/>
            <person name="Baldrian P."/>
            <person name="Spatafora J.W."/>
            <person name="Henrissat B."/>
            <person name="Nagy L.G."/>
            <person name="Aury J.M."/>
            <person name="Wincker P."/>
            <person name="Grigoriev I.V."/>
            <person name="Bonfante P."/>
            <person name="Martin F.M."/>
        </authorList>
    </citation>
    <scope>NUCLEOTIDE SEQUENCE [LARGE SCALE GENOMIC DNA]</scope>
    <source>
        <strain evidence="6 7">ATCC MYA-4762</strain>
    </source>
</reference>
<keyword evidence="3" id="KW-0812">Transmembrane</keyword>
<organism evidence="6 7">
    <name type="scientific">Terfezia boudieri ATCC MYA-4762</name>
    <dbReference type="NCBI Taxonomy" id="1051890"/>
    <lineage>
        <taxon>Eukaryota</taxon>
        <taxon>Fungi</taxon>
        <taxon>Dikarya</taxon>
        <taxon>Ascomycota</taxon>
        <taxon>Pezizomycotina</taxon>
        <taxon>Pezizomycetes</taxon>
        <taxon>Pezizales</taxon>
        <taxon>Pezizaceae</taxon>
        <taxon>Terfezia</taxon>
    </lineage>
</organism>
<comment type="subcellular location">
    <subcellularLocation>
        <location evidence="1">Membrane</location>
        <topology evidence="1">Multi-pass membrane protein</topology>
    </subcellularLocation>
</comment>
<evidence type="ECO:0000256" key="1">
    <source>
        <dbReference type="ARBA" id="ARBA00004141"/>
    </source>
</evidence>
<keyword evidence="7" id="KW-1185">Reference proteome</keyword>
<feature type="non-terminal residue" evidence="6">
    <location>
        <position position="1"/>
    </location>
</feature>
<dbReference type="OrthoDB" id="440424at2759"/>
<comment type="similarity">
    <text evidence="2">Belongs to the IFI6/IFI27 family.</text>
</comment>
<evidence type="ECO:0000256" key="5">
    <source>
        <dbReference type="ARBA" id="ARBA00023136"/>
    </source>
</evidence>
<dbReference type="Gene3D" id="6.10.110.10">
    <property type="match status" value="1"/>
</dbReference>
<dbReference type="GO" id="GO:0016020">
    <property type="term" value="C:membrane"/>
    <property type="evidence" value="ECO:0007669"/>
    <property type="project" value="UniProtKB-SubCell"/>
</dbReference>
<sequence length="69" mass="6318">CAAGLVTLGALAISPAIVIVPVANVLGFQATGVLAGSIAAGWQAILGNVGAGSLFAMLQGVGAAGAASA</sequence>